<keyword evidence="2" id="KW-1185">Reference proteome</keyword>
<dbReference type="OrthoDB" id="36424at2157"/>
<gene>
    <name evidence="1" type="ORF">NZNM25_05610</name>
</gene>
<dbReference type="PANTHER" id="PTHR35866">
    <property type="entry name" value="PUTATIVE-RELATED"/>
    <property type="match status" value="1"/>
</dbReference>
<proteinExistence type="predicted"/>
<dbReference type="Proteomes" id="UP000245829">
    <property type="component" value="Unassembled WGS sequence"/>
</dbReference>
<accession>A0A2S2KQ02</accession>
<evidence type="ECO:0000313" key="1">
    <source>
        <dbReference type="EMBL" id="GBH33770.1"/>
    </source>
</evidence>
<sequence length="235" mass="27039">MSSQNEIEESLNLLEKDWDVDPILRKFMLGKITDVSDYPLKVKDVIFHVPYLNSEKKFILWKCFWPDCHNCCDRQGRLPLTSDDLITIGKGLKYQKPSDFIKNETLTVTYQEPGPSGQLTTMTTINLKRKTDETPKDDGTHISCRFLDEKGGCSMHPDRPGVCYLYPFSSWLENENGIARVHATYQFTGDCPGFYLAETLDPMKEEFKDYSKTIYDYNMASNRTNREGFGSVSFS</sequence>
<dbReference type="EMBL" id="BGKI01000002">
    <property type="protein sequence ID" value="GBH33770.1"/>
    <property type="molecule type" value="Genomic_DNA"/>
</dbReference>
<evidence type="ECO:0000313" key="2">
    <source>
        <dbReference type="Proteomes" id="UP000245829"/>
    </source>
</evidence>
<evidence type="ECO:0008006" key="3">
    <source>
        <dbReference type="Google" id="ProtNLM"/>
    </source>
</evidence>
<comment type="caution">
    <text evidence="1">The sequence shown here is derived from an EMBL/GenBank/DDBJ whole genome shotgun (WGS) entry which is preliminary data.</text>
</comment>
<organism evidence="1 2">
    <name type="scientific">Nitrosopumilus zosterae</name>
    <dbReference type="NCBI Taxonomy" id="718286"/>
    <lineage>
        <taxon>Archaea</taxon>
        <taxon>Nitrososphaerota</taxon>
        <taxon>Nitrososphaeria</taxon>
        <taxon>Nitrosopumilales</taxon>
        <taxon>Nitrosopumilaceae</taxon>
        <taxon>Nitrosopumilus</taxon>
    </lineage>
</organism>
<dbReference type="PANTHER" id="PTHR35866:SF2">
    <property type="entry name" value="YKGJ FAMILY CYSTEINE CLUSTER PROTEIN"/>
    <property type="match status" value="1"/>
</dbReference>
<name>A0A2S2KQ02_9ARCH</name>
<dbReference type="InterPro" id="IPR005358">
    <property type="entry name" value="Puta_zinc/iron-chelating_dom"/>
</dbReference>
<dbReference type="AlphaFoldDB" id="A0A2S2KQ02"/>
<reference evidence="1 2" key="1">
    <citation type="submission" date="2018-05" db="EMBL/GenBank/DDBJ databases">
        <title>genome sequencing of Nitrosopumilus sp. NM25.</title>
        <authorList>
            <person name="Mori K."/>
            <person name="Nakagawa T."/>
        </authorList>
    </citation>
    <scope>NUCLEOTIDE SEQUENCE [LARGE SCALE GENOMIC DNA]</scope>
    <source>
        <strain evidence="1 2">NM25</strain>
    </source>
</reference>
<protein>
    <recommendedName>
        <fullName evidence="3">YkgJ family cysteine cluster protein</fullName>
    </recommendedName>
</protein>
<dbReference type="Pfam" id="PF03692">
    <property type="entry name" value="CxxCxxCC"/>
    <property type="match status" value="1"/>
</dbReference>